<evidence type="ECO:0000313" key="2">
    <source>
        <dbReference type="Proteomes" id="UP001172457"/>
    </source>
</evidence>
<dbReference type="EMBL" id="JARYMX010000002">
    <property type="protein sequence ID" value="KAJ9563613.1"/>
    <property type="molecule type" value="Genomic_DNA"/>
</dbReference>
<dbReference type="InterPro" id="IPR032675">
    <property type="entry name" value="LRR_dom_sf"/>
</dbReference>
<reference evidence="1" key="1">
    <citation type="submission" date="2023-03" db="EMBL/GenBank/DDBJ databases">
        <title>Chromosome-scale reference genome and RAD-based genetic map of yellow starthistle (Centaurea solstitialis) reveal putative structural variation and QTLs associated with invader traits.</title>
        <authorList>
            <person name="Reatini B."/>
            <person name="Cang F.A."/>
            <person name="Jiang Q."/>
            <person name="Mckibben M.T.W."/>
            <person name="Barker M.S."/>
            <person name="Rieseberg L.H."/>
            <person name="Dlugosch K.M."/>
        </authorList>
    </citation>
    <scope>NUCLEOTIDE SEQUENCE</scope>
    <source>
        <strain evidence="1">CAN-66</strain>
        <tissue evidence="1">Leaf</tissue>
    </source>
</reference>
<protein>
    <recommendedName>
        <fullName evidence="3">FBD domain-containing protein</fullName>
    </recommendedName>
</protein>
<name>A0AA38TUZ0_9ASTR</name>
<accession>A0AA38TUZ0</accession>
<evidence type="ECO:0000313" key="1">
    <source>
        <dbReference type="EMBL" id="KAJ9563613.1"/>
    </source>
</evidence>
<dbReference type="AlphaFoldDB" id="A0AA38TUZ0"/>
<proteinExistence type="predicted"/>
<dbReference type="Proteomes" id="UP001172457">
    <property type="component" value="Chromosome 2"/>
</dbReference>
<dbReference type="SUPFAM" id="SSF52047">
    <property type="entry name" value="RNI-like"/>
    <property type="match status" value="1"/>
</dbReference>
<dbReference type="Gene3D" id="3.80.10.10">
    <property type="entry name" value="Ribonuclease Inhibitor"/>
    <property type="match status" value="1"/>
</dbReference>
<organism evidence="1 2">
    <name type="scientific">Centaurea solstitialis</name>
    <name type="common">yellow star-thistle</name>
    <dbReference type="NCBI Taxonomy" id="347529"/>
    <lineage>
        <taxon>Eukaryota</taxon>
        <taxon>Viridiplantae</taxon>
        <taxon>Streptophyta</taxon>
        <taxon>Embryophyta</taxon>
        <taxon>Tracheophyta</taxon>
        <taxon>Spermatophyta</taxon>
        <taxon>Magnoliopsida</taxon>
        <taxon>eudicotyledons</taxon>
        <taxon>Gunneridae</taxon>
        <taxon>Pentapetalae</taxon>
        <taxon>asterids</taxon>
        <taxon>campanulids</taxon>
        <taxon>Asterales</taxon>
        <taxon>Asteraceae</taxon>
        <taxon>Carduoideae</taxon>
        <taxon>Cardueae</taxon>
        <taxon>Centaureinae</taxon>
        <taxon>Centaurea</taxon>
    </lineage>
</organism>
<keyword evidence="2" id="KW-1185">Reference proteome</keyword>
<comment type="caution">
    <text evidence="1">The sequence shown here is derived from an EMBL/GenBank/DDBJ whole genome shotgun (WGS) entry which is preliminary data.</text>
</comment>
<gene>
    <name evidence="1" type="ORF">OSB04_008773</name>
</gene>
<evidence type="ECO:0008006" key="3">
    <source>
        <dbReference type="Google" id="ProtNLM"/>
    </source>
</evidence>
<sequence length="199" mass="22503">MLVMLADKVVTSTDILHLVASLPKLEMLTLDFEGRYTVWHMHYVESGLNENVLAKAGASNRFFGNLHHLMKLELEQIDDEDDIMVEFACDLINGLPNLQTLKMIPAESVVRVPGVPPPDVSKIVCNIKGNLKLQYVEFECFNSKIDERFIESLLACSPLLKKMVIRGGCYGHHNRVCCAFAKKWLKLIRASPIAEIHLR</sequence>